<dbReference type="Pfam" id="PF10647">
    <property type="entry name" value="Gmad1"/>
    <property type="match status" value="2"/>
</dbReference>
<protein>
    <recommendedName>
        <fullName evidence="6">Lipoprotein LpqB</fullName>
    </recommendedName>
</protein>
<evidence type="ECO:0000256" key="3">
    <source>
        <dbReference type="ARBA" id="ARBA00023136"/>
    </source>
</evidence>
<evidence type="ECO:0000256" key="7">
    <source>
        <dbReference type="SAM" id="MobiDB-lite"/>
    </source>
</evidence>
<dbReference type="HAMAP" id="MF_01373">
    <property type="entry name" value="LpqB_lipoprot"/>
    <property type="match status" value="1"/>
</dbReference>
<dbReference type="GO" id="GO:0005886">
    <property type="term" value="C:plasma membrane"/>
    <property type="evidence" value="ECO:0007669"/>
    <property type="project" value="UniProtKB-SubCell"/>
</dbReference>
<evidence type="ECO:0000256" key="4">
    <source>
        <dbReference type="ARBA" id="ARBA00023139"/>
    </source>
</evidence>
<evidence type="ECO:0000256" key="5">
    <source>
        <dbReference type="ARBA" id="ARBA00023288"/>
    </source>
</evidence>
<keyword evidence="5 6" id="KW-0449">Lipoprotein</keyword>
<dbReference type="Pfam" id="PF10646">
    <property type="entry name" value="Germane"/>
    <property type="match status" value="1"/>
</dbReference>
<dbReference type="EMBL" id="CP108222">
    <property type="protein sequence ID" value="WTT19372.1"/>
    <property type="molecule type" value="Genomic_DNA"/>
</dbReference>
<dbReference type="InterPro" id="IPR023959">
    <property type="entry name" value="LpqB"/>
</dbReference>
<evidence type="ECO:0000256" key="1">
    <source>
        <dbReference type="ARBA" id="ARBA00022475"/>
    </source>
</evidence>
<feature type="domain" description="GerMN" evidence="8">
    <location>
        <begin position="225"/>
        <end position="321"/>
    </location>
</feature>
<comment type="subcellular location">
    <subcellularLocation>
        <location evidence="6">Cell membrane</location>
        <topology evidence="6">Lipid-anchor</topology>
    </subcellularLocation>
</comment>
<dbReference type="InterPro" id="IPR019606">
    <property type="entry name" value="GerMN"/>
</dbReference>
<sequence length="635" mass="67900">MGPDRERDGRRRGTARAVVYAACGAVLLAGCASMPDSGDLRGVESTPRQDAQVRVFALPPHENAQPVEIVQGFLEALTSDDPHYETARKYLTPSAAKNWRPDLSTTVLGGGPSTGQVPVGSREDGIDSYAFTLTGGRFATLDSRQSYEPADGQYRETLHLTREKKSGQWRIDELPQGIVMGKSDFLRNYTSVNKYYFASNTPSEPAGQPVSVADPVYVRKKVDPMTQTVSSLLEGPSRWLGPVVRSSFPTGTALKKGVTSLTPDDQNRLTVPLNDKASRVGSAKCTEMAAQLLYTLQDLTPTGVEEVALQRSNGTQLCFLDKDRAEIVAARVAVQSPDYQYFIDGKHRLVRVAGGNPDPDDKVSPVPGALGEGEKQLRSAAVSRDEDTAAGVSLDGTSLYVGSLVSGGSLGEPVLTSQGATKEDRLTTPSWDGDGDLWVADRNPAKPRLLLLKKGAGEPLEVKTPGLDGRIEAVRVAADGVRIALIVEKDGLRSLYIGRIERDERSAETSDEAAKSGQTAGQKAGEQSVVSVLELHSVTPQLEEVTAMSWAGDSRLVVVGREQRGVQQMAYVQVDGSTPVGSAPTALTGVKAIAAAEDERLPLVAYSEEDGIVRLMAGSKWQKLVKEGSAPVYPG</sequence>
<evidence type="ECO:0000256" key="2">
    <source>
        <dbReference type="ARBA" id="ARBA00022729"/>
    </source>
</evidence>
<dbReference type="Pfam" id="PF25976">
    <property type="entry name" value="LpqB_N"/>
    <property type="match status" value="1"/>
</dbReference>
<dbReference type="SUPFAM" id="SSF82171">
    <property type="entry name" value="DPP6 N-terminal domain-like"/>
    <property type="match status" value="1"/>
</dbReference>
<feature type="compositionally biased region" description="Basic and acidic residues" evidence="7">
    <location>
        <begin position="503"/>
        <end position="514"/>
    </location>
</feature>
<dbReference type="InterPro" id="IPR059026">
    <property type="entry name" value="LpqB_N"/>
</dbReference>
<keyword evidence="2 6" id="KW-0732">Signal</keyword>
<reference evidence="9" key="1">
    <citation type="submission" date="2022-10" db="EMBL/GenBank/DDBJ databases">
        <title>The complete genomes of actinobacterial strains from the NBC collection.</title>
        <authorList>
            <person name="Joergensen T.S."/>
            <person name="Alvarez Arevalo M."/>
            <person name="Sterndorff E.B."/>
            <person name="Faurdal D."/>
            <person name="Vuksanovic O."/>
            <person name="Mourched A.-S."/>
            <person name="Charusanti P."/>
            <person name="Shaw S."/>
            <person name="Blin K."/>
            <person name="Weber T."/>
        </authorList>
    </citation>
    <scope>NUCLEOTIDE SEQUENCE</scope>
    <source>
        <strain evidence="9">NBC_00093</strain>
    </source>
</reference>
<dbReference type="AlphaFoldDB" id="A0AAU2A651"/>
<name>A0AAU2A651_9ACTN</name>
<keyword evidence="1 6" id="KW-1003">Cell membrane</keyword>
<feature type="region of interest" description="Disordered" evidence="7">
    <location>
        <begin position="503"/>
        <end position="525"/>
    </location>
</feature>
<comment type="similarity">
    <text evidence="6">Belongs to the LpqB lipoprotein family.</text>
</comment>
<keyword evidence="3 6" id="KW-0472">Membrane</keyword>
<keyword evidence="4 6" id="KW-0564">Palmitate</keyword>
<dbReference type="InterPro" id="IPR018910">
    <property type="entry name" value="LpqB_C"/>
</dbReference>
<evidence type="ECO:0000256" key="6">
    <source>
        <dbReference type="HAMAP-Rule" id="MF_01373"/>
    </source>
</evidence>
<organism evidence="9">
    <name type="scientific">Streptomyces sp. NBC_00093</name>
    <dbReference type="NCBI Taxonomy" id="2975649"/>
    <lineage>
        <taxon>Bacteria</taxon>
        <taxon>Bacillati</taxon>
        <taxon>Actinomycetota</taxon>
        <taxon>Actinomycetes</taxon>
        <taxon>Kitasatosporales</taxon>
        <taxon>Streptomycetaceae</taxon>
        <taxon>Streptomyces</taxon>
    </lineage>
</organism>
<accession>A0AAU2A651</accession>
<proteinExistence type="inferred from homology"/>
<gene>
    <name evidence="6" type="primary">lpqB</name>
    <name evidence="9" type="ORF">OHA22_29520</name>
</gene>
<evidence type="ECO:0000313" key="9">
    <source>
        <dbReference type="EMBL" id="WTT19372.1"/>
    </source>
</evidence>
<evidence type="ECO:0000259" key="8">
    <source>
        <dbReference type="SMART" id="SM00909"/>
    </source>
</evidence>
<dbReference type="PROSITE" id="PS51257">
    <property type="entry name" value="PROKAR_LIPOPROTEIN"/>
    <property type="match status" value="1"/>
</dbReference>
<dbReference type="SMART" id="SM00909">
    <property type="entry name" value="Germane"/>
    <property type="match status" value="1"/>
</dbReference>